<dbReference type="SMART" id="SM00530">
    <property type="entry name" value="HTH_XRE"/>
    <property type="match status" value="1"/>
</dbReference>
<dbReference type="PROSITE" id="PS50943">
    <property type="entry name" value="HTH_CROC1"/>
    <property type="match status" value="1"/>
</dbReference>
<dbReference type="Proteomes" id="UP001169027">
    <property type="component" value="Unassembled WGS sequence"/>
</dbReference>
<dbReference type="Pfam" id="PF13560">
    <property type="entry name" value="HTH_31"/>
    <property type="match status" value="1"/>
</dbReference>
<reference evidence="2" key="1">
    <citation type="submission" date="2023-06" db="EMBL/GenBank/DDBJ databases">
        <authorList>
            <person name="Jiang Y."/>
            <person name="Liu Q."/>
        </authorList>
    </citation>
    <scope>NUCLEOTIDE SEQUENCE</scope>
    <source>
        <strain evidence="2">CGMCC 1.12090</strain>
    </source>
</reference>
<dbReference type="InterPro" id="IPR010982">
    <property type="entry name" value="Lambda_DNA-bd_dom_sf"/>
</dbReference>
<evidence type="ECO:0000259" key="1">
    <source>
        <dbReference type="PROSITE" id="PS50943"/>
    </source>
</evidence>
<dbReference type="RefSeq" id="WP_301813208.1">
    <property type="nucleotide sequence ID" value="NZ_JAUJZH010000020.1"/>
</dbReference>
<dbReference type="EMBL" id="JAUKVY010000020">
    <property type="protein sequence ID" value="MDO1535491.1"/>
    <property type="molecule type" value="Genomic_DNA"/>
</dbReference>
<dbReference type="InterPro" id="IPR001387">
    <property type="entry name" value="Cro/C1-type_HTH"/>
</dbReference>
<evidence type="ECO:0000313" key="3">
    <source>
        <dbReference type="Proteomes" id="UP001169027"/>
    </source>
</evidence>
<proteinExistence type="predicted"/>
<sequence length="158" mass="17156">MPAHGPELTPQSAADLAAIAATVRHRRKDLKVSAVAAAEAAGLSRVTLHRIEKGESAVTIGAYLRVLAALGLQLTAGLPQQSAEAHRSGWLPARIRIADYPWLRQLAWQVHGPQELTPREALGIYERNWRHLDPAALSDDERDLVESLRSALGSDPIV</sequence>
<dbReference type="SUPFAM" id="SSF47413">
    <property type="entry name" value="lambda repressor-like DNA-binding domains"/>
    <property type="match status" value="1"/>
</dbReference>
<name>A0ABT8SDH2_9BURK</name>
<evidence type="ECO:0000313" key="2">
    <source>
        <dbReference type="EMBL" id="MDO1535491.1"/>
    </source>
</evidence>
<keyword evidence="3" id="KW-1185">Reference proteome</keyword>
<gene>
    <name evidence="2" type="ORF">Q2T77_24710</name>
</gene>
<organism evidence="2 3">
    <name type="scientific">Variovorax ginsengisoli</name>
    <dbReference type="NCBI Taxonomy" id="363844"/>
    <lineage>
        <taxon>Bacteria</taxon>
        <taxon>Pseudomonadati</taxon>
        <taxon>Pseudomonadota</taxon>
        <taxon>Betaproteobacteria</taxon>
        <taxon>Burkholderiales</taxon>
        <taxon>Comamonadaceae</taxon>
        <taxon>Variovorax</taxon>
    </lineage>
</organism>
<feature type="domain" description="HTH cro/C1-type" evidence="1">
    <location>
        <begin position="23"/>
        <end position="78"/>
    </location>
</feature>
<protein>
    <submittedName>
        <fullName evidence="2">Helix-turn-helix domain-containing protein</fullName>
    </submittedName>
</protein>
<accession>A0ABT8SDH2</accession>
<comment type="caution">
    <text evidence="2">The sequence shown here is derived from an EMBL/GenBank/DDBJ whole genome shotgun (WGS) entry which is preliminary data.</text>
</comment>
<dbReference type="Gene3D" id="1.10.260.40">
    <property type="entry name" value="lambda repressor-like DNA-binding domains"/>
    <property type="match status" value="1"/>
</dbReference>